<protein>
    <submittedName>
        <fullName evidence="1">Uncharacterized protein</fullName>
    </submittedName>
</protein>
<gene>
    <name evidence="1" type="ORF">HOLleu_38277</name>
</gene>
<dbReference type="Proteomes" id="UP001152320">
    <property type="component" value="Chromosome 20"/>
</dbReference>
<keyword evidence="2" id="KW-1185">Reference proteome</keyword>
<dbReference type="EMBL" id="JAIZAY010000020">
    <property type="protein sequence ID" value="KAJ8023172.1"/>
    <property type="molecule type" value="Genomic_DNA"/>
</dbReference>
<dbReference type="AlphaFoldDB" id="A0A9Q0YN06"/>
<proteinExistence type="predicted"/>
<sequence>MTFVWKDPMSHKTLYSTLQQSPSRFKCEHTFSPECKRQRSKMLYPPQTHLNVFIKKTTLESDVRNAPFGNLHIIVTRKDRSIAD</sequence>
<evidence type="ECO:0000313" key="2">
    <source>
        <dbReference type="Proteomes" id="UP001152320"/>
    </source>
</evidence>
<accession>A0A9Q0YN06</accession>
<organism evidence="1 2">
    <name type="scientific">Holothuria leucospilota</name>
    <name type="common">Black long sea cucumber</name>
    <name type="synonym">Mertensiothuria leucospilota</name>
    <dbReference type="NCBI Taxonomy" id="206669"/>
    <lineage>
        <taxon>Eukaryota</taxon>
        <taxon>Metazoa</taxon>
        <taxon>Echinodermata</taxon>
        <taxon>Eleutherozoa</taxon>
        <taxon>Echinozoa</taxon>
        <taxon>Holothuroidea</taxon>
        <taxon>Aspidochirotacea</taxon>
        <taxon>Aspidochirotida</taxon>
        <taxon>Holothuriidae</taxon>
        <taxon>Holothuria</taxon>
    </lineage>
</organism>
<evidence type="ECO:0000313" key="1">
    <source>
        <dbReference type="EMBL" id="KAJ8023172.1"/>
    </source>
</evidence>
<name>A0A9Q0YN06_HOLLE</name>
<reference evidence="1" key="1">
    <citation type="submission" date="2021-10" db="EMBL/GenBank/DDBJ databases">
        <title>Tropical sea cucumber genome reveals ecological adaptation and Cuvierian tubules defense mechanism.</title>
        <authorList>
            <person name="Chen T."/>
        </authorList>
    </citation>
    <scope>NUCLEOTIDE SEQUENCE</scope>
    <source>
        <strain evidence="1">Nanhai2018</strain>
        <tissue evidence="1">Muscle</tissue>
    </source>
</reference>
<comment type="caution">
    <text evidence="1">The sequence shown here is derived from an EMBL/GenBank/DDBJ whole genome shotgun (WGS) entry which is preliminary data.</text>
</comment>